<dbReference type="GO" id="GO:0005886">
    <property type="term" value="C:plasma membrane"/>
    <property type="evidence" value="ECO:0007669"/>
    <property type="project" value="UniProtKB-SubCell"/>
</dbReference>
<feature type="domain" description="ABC transmembrane type-1" evidence="9">
    <location>
        <begin position="19"/>
        <end position="309"/>
    </location>
</feature>
<feature type="transmembrane region" description="Helical" evidence="7">
    <location>
        <begin position="282"/>
        <end position="307"/>
    </location>
</feature>
<dbReference type="KEGG" id="aii:E4K63_05500"/>
<evidence type="ECO:0000256" key="2">
    <source>
        <dbReference type="ARBA" id="ARBA00022692"/>
    </source>
</evidence>
<dbReference type="NCBIfam" id="NF008364">
    <property type="entry name" value="PRK11160.1"/>
    <property type="match status" value="1"/>
</dbReference>
<keyword evidence="2 7" id="KW-0812">Transmembrane</keyword>
<dbReference type="InterPro" id="IPR017871">
    <property type="entry name" value="ABC_transporter-like_CS"/>
</dbReference>
<feature type="transmembrane region" description="Helical" evidence="7">
    <location>
        <begin position="167"/>
        <end position="189"/>
    </location>
</feature>
<dbReference type="Gene3D" id="1.20.1560.10">
    <property type="entry name" value="ABC transporter type 1, transmembrane domain"/>
    <property type="match status" value="1"/>
</dbReference>
<dbReference type="EMBL" id="CP038241">
    <property type="protein sequence ID" value="QIV96312.1"/>
    <property type="molecule type" value="Genomic_DNA"/>
</dbReference>
<evidence type="ECO:0000256" key="1">
    <source>
        <dbReference type="ARBA" id="ARBA00004651"/>
    </source>
</evidence>
<gene>
    <name evidence="10" type="primary">cydC</name>
    <name evidence="10" type="ORF">E4K63_05500</name>
</gene>
<keyword evidence="3" id="KW-0547">Nucleotide-binding</keyword>
<sequence>MRDLIPFIKLFKNQSKWMLLGTLLAWSAILMGVGLMSLSGWFISYAGYLATTTYAIATSFNYFYPSAGVRTFSLGRIVSRYGERILTHEATFKIITDIRVWFYQKLEPLAPSHLYKYKSGDLLTRLVNDIAALDNLYIRILSPTIVFVLATFVIALLFSFFSFTLAIFTALALLFTGFIIPLFNSVLAFKKSLSLNKKSSELKTDIVEHINSLAELKIFDLENKHFGRIKQYNLQLLQQEAKLSIISGFGSALMTLALGLIIIMVTIFAVKLTNEGSINGAFIALIFLAIMAMFESIIPLPLAYQYLGKTLSAAKRILNITNSKPDINYLEEYKPISNYDIKFDQVSFGYSDNQLVFKNFSLEIKTGEKIALFAPTGSGKSTLINLLARFWDVKQGSVSIGEANIRNFSEDQLRNLMTVINQSPHIFNTTIRENLLLAKDKATDDELYQALEDVLLADYVKSLPKGLDTWTGELGKHLSGGQQKRLALARAFLQDKPILILDEPTEGLDKETEKVIFNNLCKLMENKTVIFITHNIKLLESFDKVVSLNLGPLNGM</sequence>
<dbReference type="InterPro" id="IPR027417">
    <property type="entry name" value="P-loop_NTPase"/>
</dbReference>
<evidence type="ECO:0000259" key="9">
    <source>
        <dbReference type="PROSITE" id="PS50929"/>
    </source>
</evidence>
<evidence type="ECO:0000259" key="8">
    <source>
        <dbReference type="PROSITE" id="PS50893"/>
    </source>
</evidence>
<evidence type="ECO:0000256" key="3">
    <source>
        <dbReference type="ARBA" id="ARBA00022741"/>
    </source>
</evidence>
<organism evidence="10 11">
    <name type="scientific">Allofrancisella inopinata</name>
    <dbReference type="NCBI Taxonomy" id="1085647"/>
    <lineage>
        <taxon>Bacteria</taxon>
        <taxon>Pseudomonadati</taxon>
        <taxon>Pseudomonadota</taxon>
        <taxon>Gammaproteobacteria</taxon>
        <taxon>Thiotrichales</taxon>
        <taxon>Francisellaceae</taxon>
        <taxon>Allofrancisella</taxon>
    </lineage>
</organism>
<dbReference type="AlphaFoldDB" id="A0AAE6YK67"/>
<dbReference type="InterPro" id="IPR003439">
    <property type="entry name" value="ABC_transporter-like_ATP-bd"/>
</dbReference>
<dbReference type="PROSITE" id="PS00211">
    <property type="entry name" value="ABC_TRANSPORTER_1"/>
    <property type="match status" value="1"/>
</dbReference>
<dbReference type="PROSITE" id="PS50929">
    <property type="entry name" value="ABC_TM1F"/>
    <property type="match status" value="1"/>
</dbReference>
<dbReference type="SUPFAM" id="SSF52540">
    <property type="entry name" value="P-loop containing nucleoside triphosphate hydrolases"/>
    <property type="match status" value="1"/>
</dbReference>
<evidence type="ECO:0000256" key="6">
    <source>
        <dbReference type="ARBA" id="ARBA00023136"/>
    </source>
</evidence>
<dbReference type="InterPro" id="IPR014223">
    <property type="entry name" value="ABC_CydC/D"/>
</dbReference>
<dbReference type="NCBIfam" id="TIGR02868">
    <property type="entry name" value="CydC"/>
    <property type="match status" value="1"/>
</dbReference>
<dbReference type="InterPro" id="IPR003593">
    <property type="entry name" value="AAA+_ATPase"/>
</dbReference>
<evidence type="ECO:0000256" key="5">
    <source>
        <dbReference type="ARBA" id="ARBA00022989"/>
    </source>
</evidence>
<dbReference type="InterPro" id="IPR039421">
    <property type="entry name" value="Type_1_exporter"/>
</dbReference>
<accession>A0AAE6YK67</accession>
<dbReference type="Pfam" id="PF00005">
    <property type="entry name" value="ABC_tran"/>
    <property type="match status" value="1"/>
</dbReference>
<dbReference type="InterPro" id="IPR036640">
    <property type="entry name" value="ABC1_TM_sf"/>
</dbReference>
<dbReference type="Proteomes" id="UP000502004">
    <property type="component" value="Chromosome"/>
</dbReference>
<dbReference type="PROSITE" id="PS50893">
    <property type="entry name" value="ABC_TRANSPORTER_2"/>
    <property type="match status" value="1"/>
</dbReference>
<dbReference type="GO" id="GO:0016887">
    <property type="term" value="F:ATP hydrolysis activity"/>
    <property type="evidence" value="ECO:0007669"/>
    <property type="project" value="InterPro"/>
</dbReference>
<feature type="transmembrane region" description="Helical" evidence="7">
    <location>
        <begin position="140"/>
        <end position="161"/>
    </location>
</feature>
<feature type="domain" description="ABC transporter" evidence="8">
    <location>
        <begin position="341"/>
        <end position="556"/>
    </location>
</feature>
<proteinExistence type="predicted"/>
<dbReference type="GO" id="GO:0034775">
    <property type="term" value="P:glutathione transmembrane transport"/>
    <property type="evidence" value="ECO:0007669"/>
    <property type="project" value="InterPro"/>
</dbReference>
<dbReference type="Pfam" id="PF00664">
    <property type="entry name" value="ABC_membrane"/>
    <property type="match status" value="1"/>
</dbReference>
<keyword evidence="4 10" id="KW-0067">ATP-binding</keyword>
<dbReference type="GO" id="GO:0005524">
    <property type="term" value="F:ATP binding"/>
    <property type="evidence" value="ECO:0007669"/>
    <property type="project" value="UniProtKB-KW"/>
</dbReference>
<dbReference type="SUPFAM" id="SSF90123">
    <property type="entry name" value="ABC transporter transmembrane region"/>
    <property type="match status" value="1"/>
</dbReference>
<dbReference type="InterPro" id="IPR011527">
    <property type="entry name" value="ABC1_TM_dom"/>
</dbReference>
<dbReference type="PANTHER" id="PTHR24221:SF653">
    <property type="entry name" value="TRANSPORT ATP-BINDING PROTEIN CYDC"/>
    <property type="match status" value="1"/>
</dbReference>
<dbReference type="CDD" id="cd18585">
    <property type="entry name" value="ABC_6TM_CydC"/>
    <property type="match status" value="1"/>
</dbReference>
<feature type="transmembrane region" description="Helical" evidence="7">
    <location>
        <begin position="42"/>
        <end position="64"/>
    </location>
</feature>
<comment type="subcellular location">
    <subcellularLocation>
        <location evidence="1">Cell membrane</location>
        <topology evidence="1">Multi-pass membrane protein</topology>
    </subcellularLocation>
</comment>
<name>A0AAE6YK67_9GAMM</name>
<evidence type="ECO:0000313" key="11">
    <source>
        <dbReference type="Proteomes" id="UP000502004"/>
    </source>
</evidence>
<keyword evidence="11" id="KW-1185">Reference proteome</keyword>
<keyword evidence="5 7" id="KW-1133">Transmembrane helix</keyword>
<dbReference type="RefSeq" id="WP_133940496.1">
    <property type="nucleotide sequence ID" value="NZ_CP038241.1"/>
</dbReference>
<keyword evidence="6 7" id="KW-0472">Membrane</keyword>
<feature type="transmembrane region" description="Helical" evidence="7">
    <location>
        <begin position="243"/>
        <end position="270"/>
    </location>
</feature>
<dbReference type="GO" id="GO:0034040">
    <property type="term" value="F:ATPase-coupled lipid transmembrane transporter activity"/>
    <property type="evidence" value="ECO:0007669"/>
    <property type="project" value="TreeGrafter"/>
</dbReference>
<protein>
    <submittedName>
        <fullName evidence="10">Cysteine/glutathione ABC transporter ATP-binding protein/permease CydC</fullName>
    </submittedName>
</protein>
<dbReference type="GO" id="GO:0140359">
    <property type="term" value="F:ABC-type transporter activity"/>
    <property type="evidence" value="ECO:0007669"/>
    <property type="project" value="InterPro"/>
</dbReference>
<dbReference type="GO" id="GO:0045454">
    <property type="term" value="P:cell redox homeostasis"/>
    <property type="evidence" value="ECO:0007669"/>
    <property type="project" value="InterPro"/>
</dbReference>
<dbReference type="PANTHER" id="PTHR24221">
    <property type="entry name" value="ATP-BINDING CASSETTE SUB-FAMILY B"/>
    <property type="match status" value="1"/>
</dbReference>
<dbReference type="Gene3D" id="3.40.50.300">
    <property type="entry name" value="P-loop containing nucleotide triphosphate hydrolases"/>
    <property type="match status" value="1"/>
</dbReference>
<evidence type="ECO:0000313" key="10">
    <source>
        <dbReference type="EMBL" id="QIV96312.1"/>
    </source>
</evidence>
<reference evidence="10 11" key="1">
    <citation type="submission" date="2019-03" db="EMBL/GenBank/DDBJ databases">
        <title>Complete Genome Sequence of Allofrancisella inopinata Strain SYSU YG23 Isolated from Water-Cooling Systems in China.</title>
        <authorList>
            <person name="Ohrman C."/>
            <person name="Uneklint I."/>
            <person name="Sjodin A."/>
        </authorList>
    </citation>
    <scope>NUCLEOTIDE SEQUENCE [LARGE SCALE GENOMIC DNA]</scope>
    <source>
        <strain evidence="10 11">SYSU YG23</strain>
    </source>
</reference>
<evidence type="ECO:0000256" key="7">
    <source>
        <dbReference type="SAM" id="Phobius"/>
    </source>
</evidence>
<feature type="transmembrane region" description="Helical" evidence="7">
    <location>
        <begin position="17"/>
        <end position="36"/>
    </location>
</feature>
<dbReference type="SMART" id="SM00382">
    <property type="entry name" value="AAA"/>
    <property type="match status" value="1"/>
</dbReference>
<evidence type="ECO:0000256" key="4">
    <source>
        <dbReference type="ARBA" id="ARBA00022840"/>
    </source>
</evidence>